<dbReference type="STRING" id="575540.Isop_2628"/>
<reference evidence="4 5" key="2">
    <citation type="journal article" date="2011" name="Stand. Genomic Sci.">
        <title>Complete genome sequence of Isosphaera pallida type strain (IS1B).</title>
        <authorList>
            <consortium name="US DOE Joint Genome Institute (JGI-PGF)"/>
            <person name="Goker M."/>
            <person name="Cleland D."/>
            <person name="Saunders E."/>
            <person name="Lapidus A."/>
            <person name="Nolan M."/>
            <person name="Lucas S."/>
            <person name="Hammon N."/>
            <person name="Deshpande S."/>
            <person name="Cheng J.F."/>
            <person name="Tapia R."/>
            <person name="Han C."/>
            <person name="Goodwin L."/>
            <person name="Pitluck S."/>
            <person name="Liolios K."/>
            <person name="Pagani I."/>
            <person name="Ivanova N."/>
            <person name="Mavromatis K."/>
            <person name="Pati A."/>
            <person name="Chen A."/>
            <person name="Palaniappan K."/>
            <person name="Land M."/>
            <person name="Hauser L."/>
            <person name="Chang Y.J."/>
            <person name="Jeffries C.D."/>
            <person name="Detter J.C."/>
            <person name="Beck B."/>
            <person name="Woyke T."/>
            <person name="Bristow J."/>
            <person name="Eisen J.A."/>
            <person name="Markowitz V."/>
            <person name="Hugenholtz P."/>
            <person name="Kyrpides N.C."/>
            <person name="Klenk H.P."/>
        </authorList>
    </citation>
    <scope>NUCLEOTIDE SEQUENCE [LARGE SCALE GENOMIC DNA]</scope>
    <source>
        <strain evidence="5">ATCC 43644 / DSM 9630 / IS1B</strain>
    </source>
</reference>
<proteinExistence type="predicted"/>
<dbReference type="KEGG" id="ipa:Isop_2628"/>
<dbReference type="OrthoDB" id="9985060at2"/>
<dbReference type="Proteomes" id="UP000008631">
    <property type="component" value="Chromosome"/>
</dbReference>
<dbReference type="Pfam" id="PF19993">
    <property type="entry name" value="DO-GTPase2"/>
    <property type="match status" value="1"/>
</dbReference>
<feature type="domain" description="Double-GTPase 2" evidence="3">
    <location>
        <begin position="32"/>
        <end position="260"/>
    </location>
</feature>
<accession>E8QZ56</accession>
<protein>
    <recommendedName>
        <fullName evidence="3">Double-GTPase 2 domain-containing protein</fullName>
    </recommendedName>
</protein>
<evidence type="ECO:0000256" key="1">
    <source>
        <dbReference type="SAM" id="MobiDB-lite"/>
    </source>
</evidence>
<evidence type="ECO:0000259" key="3">
    <source>
        <dbReference type="Pfam" id="PF19993"/>
    </source>
</evidence>
<evidence type="ECO:0000256" key="2">
    <source>
        <dbReference type="SAM" id="Phobius"/>
    </source>
</evidence>
<keyword evidence="2" id="KW-0812">Transmembrane</keyword>
<sequence>MSAANPVRPKNVAVLTPPAQAAGGSGKRPTRVTVLGSRAAGKTCFLAGLEILAEPDRPSGFSVTAHGPSQIKLREHAAALRNGEWPPGTIQTIEYNLTIIHNQQPTRLTLIDYPGDDFMAGLEALEGQEQHRIKEAIKQADILLLMLDATADVMGREPDDKGQLGRPVNRQEKLDRLKAQIDALNRLRDQSGQVPEVAVVLTKVDLINEDERPTDSRTALKFLKKHQAAVVKRLREFVGQITVFPLSAVGKVEPIQDEQGAIRLRPSVNLTPKGYEALFDWINEYEFRKNHPIYYRLKKTGTWTLVGVLAVGIGIVCVVLIFILSVLNSKEKSPKQKLIDLNKPLVRSLPLDDQKKPLVEDQIGTIRQSLGQARSLEDVEIAAKAIEELKGLSGGVLQVPIRDLEIEAKRKREDILFNQVKNARDRVAAEKGTDRMESAVNDFNQEWQNYLRAYPQGTYLSEVRSFQTEVLNDQRAVDRARIRNRRVSEPYQLIEKAKLIDDYVDRWEKSMSVQTRDDLRRAAALARKCAEPQVYTVTIQETGTLTKAQRHWIVFQIGDEVIRLDSGQTSTNVVWDQPQGIAKLKWRFGQKINFWLSTDGSPFPSSSTIGGIGRGTPGWAILDLVGRTNLLIKAKWQNSVKDNRLFIKMSVDDFTERDHSIAKWYLAPGDQW</sequence>
<dbReference type="AlphaFoldDB" id="E8QZ56"/>
<dbReference type="InterPro" id="IPR045528">
    <property type="entry name" value="DO-GTPase2"/>
</dbReference>
<keyword evidence="2" id="KW-1133">Transmembrane helix</keyword>
<feature type="transmembrane region" description="Helical" evidence="2">
    <location>
        <begin position="303"/>
        <end position="327"/>
    </location>
</feature>
<dbReference type="RefSeq" id="WP_013565486.1">
    <property type="nucleotide sequence ID" value="NC_014962.1"/>
</dbReference>
<dbReference type="HOGENOM" id="CLU_408697_0_0_0"/>
<dbReference type="InParanoid" id="E8QZ56"/>
<dbReference type="SUPFAM" id="SSF52540">
    <property type="entry name" value="P-loop containing nucleoside triphosphate hydrolases"/>
    <property type="match status" value="1"/>
</dbReference>
<name>E8QZ56_ISOPI</name>
<dbReference type="InterPro" id="IPR027417">
    <property type="entry name" value="P-loop_NTPase"/>
</dbReference>
<reference key="1">
    <citation type="submission" date="2010-11" db="EMBL/GenBank/DDBJ databases">
        <title>The complete sequence of chromosome of Isophaera pallida ATCC 43644.</title>
        <authorList>
            <consortium name="US DOE Joint Genome Institute (JGI-PGF)"/>
            <person name="Lucas S."/>
            <person name="Copeland A."/>
            <person name="Lapidus A."/>
            <person name="Bruce D."/>
            <person name="Goodwin L."/>
            <person name="Pitluck S."/>
            <person name="Kyrpides N."/>
            <person name="Mavromatis K."/>
            <person name="Pagani I."/>
            <person name="Ivanova N."/>
            <person name="Saunders E."/>
            <person name="Brettin T."/>
            <person name="Detter J.C."/>
            <person name="Han C."/>
            <person name="Tapia R."/>
            <person name="Land M."/>
            <person name="Hauser L."/>
            <person name="Markowitz V."/>
            <person name="Cheng J.-F."/>
            <person name="Hugenholtz P."/>
            <person name="Woyke T."/>
            <person name="Wu D."/>
            <person name="Eisen J.A."/>
        </authorList>
    </citation>
    <scope>NUCLEOTIDE SEQUENCE</scope>
    <source>
        <strain>ATCC 43644</strain>
    </source>
</reference>
<keyword evidence="2" id="KW-0472">Membrane</keyword>
<dbReference type="eggNOG" id="COG1100">
    <property type="taxonomic scope" value="Bacteria"/>
</dbReference>
<keyword evidence="5" id="KW-1185">Reference proteome</keyword>
<gene>
    <name evidence="4" type="ordered locus">Isop_2628</name>
</gene>
<dbReference type="EMBL" id="CP002353">
    <property type="protein sequence ID" value="ADV63198.1"/>
    <property type="molecule type" value="Genomic_DNA"/>
</dbReference>
<feature type="region of interest" description="Disordered" evidence="1">
    <location>
        <begin position="1"/>
        <end position="29"/>
    </location>
</feature>
<evidence type="ECO:0000313" key="5">
    <source>
        <dbReference type="Proteomes" id="UP000008631"/>
    </source>
</evidence>
<dbReference type="Gene3D" id="3.40.50.300">
    <property type="entry name" value="P-loop containing nucleotide triphosphate hydrolases"/>
    <property type="match status" value="1"/>
</dbReference>
<evidence type="ECO:0000313" key="4">
    <source>
        <dbReference type="EMBL" id="ADV63198.1"/>
    </source>
</evidence>
<organism evidence="4 5">
    <name type="scientific">Isosphaera pallida (strain ATCC 43644 / DSM 9630 / IS1B)</name>
    <dbReference type="NCBI Taxonomy" id="575540"/>
    <lineage>
        <taxon>Bacteria</taxon>
        <taxon>Pseudomonadati</taxon>
        <taxon>Planctomycetota</taxon>
        <taxon>Planctomycetia</taxon>
        <taxon>Isosphaerales</taxon>
        <taxon>Isosphaeraceae</taxon>
        <taxon>Isosphaera</taxon>
    </lineage>
</organism>